<dbReference type="Pfam" id="PF10292">
    <property type="entry name" value="7TM_GPCR_Srab"/>
    <property type="match status" value="1"/>
</dbReference>
<protein>
    <recommendedName>
        <fullName evidence="8">G-protein coupled receptors family 1 profile domain-containing protein</fullName>
    </recommendedName>
</protein>
<sequence>MTEVDYVCDHFLNISNNRYFHVVLISQIVLCAVGIGLQIPLSLVVKRTPNIHNNTKILLAYHQIGVVLHCAAKLALHSNDVYIYLFTSPETRCDYVPTNVRCFAYRLPITFGMQITVFASAAVLVERLVATKRSKVYERYGTALGNSLGVAALILSILMMVIMSYDEDFKSNYRRPYCTTSDDNNKCRVIGVLSVNLGVELMNVLIFPILFCINKNLRKSGVQKSLSTNYQLSENIRSMTVLTPFAITQMIFVSFYIIAVFFYTTLTSSLSPEFYPAYLESVSLIPVYAVILPVVVWFMNRRFKEKTMNRLNEGMKKQDMDDYFKALQSNWQTKNI</sequence>
<dbReference type="GO" id="GO:0016020">
    <property type="term" value="C:membrane"/>
    <property type="evidence" value="ECO:0007669"/>
    <property type="project" value="UniProtKB-SubCell"/>
</dbReference>
<dbReference type="SUPFAM" id="SSF81321">
    <property type="entry name" value="Family A G protein-coupled receptor-like"/>
    <property type="match status" value="1"/>
</dbReference>
<evidence type="ECO:0008006" key="8">
    <source>
        <dbReference type="Google" id="ProtNLM"/>
    </source>
</evidence>
<feature type="transmembrane region" description="Helical" evidence="5">
    <location>
        <begin position="146"/>
        <end position="165"/>
    </location>
</feature>
<evidence type="ECO:0000256" key="5">
    <source>
        <dbReference type="SAM" id="Phobius"/>
    </source>
</evidence>
<evidence type="ECO:0000256" key="2">
    <source>
        <dbReference type="ARBA" id="ARBA00022692"/>
    </source>
</evidence>
<dbReference type="InterPro" id="IPR019408">
    <property type="entry name" value="7TM_GPCR_serpentine_rcpt_Srab"/>
</dbReference>
<dbReference type="AlphaFoldDB" id="A0AA39M5L5"/>
<evidence type="ECO:0000256" key="4">
    <source>
        <dbReference type="ARBA" id="ARBA00023136"/>
    </source>
</evidence>
<dbReference type="InterPro" id="IPR053286">
    <property type="entry name" value="Nematode_rcpt-like_srab"/>
</dbReference>
<keyword evidence="2 5" id="KW-0812">Transmembrane</keyword>
<comment type="caution">
    <text evidence="6">The sequence shown here is derived from an EMBL/GenBank/DDBJ whole genome shotgun (WGS) entry which is preliminary data.</text>
</comment>
<feature type="transmembrane region" description="Helical" evidence="5">
    <location>
        <begin position="57"/>
        <end position="76"/>
    </location>
</feature>
<reference evidence="6" key="1">
    <citation type="submission" date="2023-06" db="EMBL/GenBank/DDBJ databases">
        <title>Genomic analysis of the entomopathogenic nematode Steinernema hermaphroditum.</title>
        <authorList>
            <person name="Schwarz E.M."/>
            <person name="Heppert J.K."/>
            <person name="Baniya A."/>
            <person name="Schwartz H.T."/>
            <person name="Tan C.-H."/>
            <person name="Antoshechkin I."/>
            <person name="Sternberg P.W."/>
            <person name="Goodrich-Blair H."/>
            <person name="Dillman A.R."/>
        </authorList>
    </citation>
    <scope>NUCLEOTIDE SEQUENCE</scope>
    <source>
        <strain evidence="6">PS9179</strain>
        <tissue evidence="6">Whole animal</tissue>
    </source>
</reference>
<proteinExistence type="predicted"/>
<accession>A0AA39M5L5</accession>
<evidence type="ECO:0000313" key="7">
    <source>
        <dbReference type="Proteomes" id="UP001175271"/>
    </source>
</evidence>
<evidence type="ECO:0000256" key="1">
    <source>
        <dbReference type="ARBA" id="ARBA00004141"/>
    </source>
</evidence>
<feature type="transmembrane region" description="Helical" evidence="5">
    <location>
        <begin position="283"/>
        <end position="300"/>
    </location>
</feature>
<evidence type="ECO:0000256" key="3">
    <source>
        <dbReference type="ARBA" id="ARBA00022989"/>
    </source>
</evidence>
<dbReference type="Gene3D" id="1.20.1070.10">
    <property type="entry name" value="Rhodopsin 7-helix transmembrane proteins"/>
    <property type="match status" value="1"/>
</dbReference>
<dbReference type="Proteomes" id="UP001175271">
    <property type="component" value="Unassembled WGS sequence"/>
</dbReference>
<feature type="transmembrane region" description="Helical" evidence="5">
    <location>
        <begin position="20"/>
        <end position="45"/>
    </location>
</feature>
<feature type="transmembrane region" description="Helical" evidence="5">
    <location>
        <begin position="105"/>
        <end position="125"/>
    </location>
</feature>
<dbReference type="PANTHER" id="PTHR46561">
    <property type="entry name" value="SERPENTINE RECEPTOR, CLASS AB (CLASS A-LIKE)-RELATED"/>
    <property type="match status" value="1"/>
</dbReference>
<gene>
    <name evidence="6" type="ORF">QR680_015214</name>
</gene>
<organism evidence="6 7">
    <name type="scientific">Steinernema hermaphroditum</name>
    <dbReference type="NCBI Taxonomy" id="289476"/>
    <lineage>
        <taxon>Eukaryota</taxon>
        <taxon>Metazoa</taxon>
        <taxon>Ecdysozoa</taxon>
        <taxon>Nematoda</taxon>
        <taxon>Chromadorea</taxon>
        <taxon>Rhabditida</taxon>
        <taxon>Tylenchina</taxon>
        <taxon>Panagrolaimomorpha</taxon>
        <taxon>Strongyloidoidea</taxon>
        <taxon>Steinernematidae</taxon>
        <taxon>Steinernema</taxon>
    </lineage>
</organism>
<keyword evidence="7" id="KW-1185">Reference proteome</keyword>
<keyword evidence="4 5" id="KW-0472">Membrane</keyword>
<evidence type="ECO:0000313" key="6">
    <source>
        <dbReference type="EMBL" id="KAK0421399.1"/>
    </source>
</evidence>
<name>A0AA39M5L5_9BILA</name>
<keyword evidence="3 5" id="KW-1133">Transmembrane helix</keyword>
<dbReference type="PANTHER" id="PTHR46561:SF11">
    <property type="entry name" value="SERPENTINE RECEPTOR CLASS ALPHA_BETA-14"/>
    <property type="match status" value="1"/>
</dbReference>
<feature type="transmembrane region" description="Helical" evidence="5">
    <location>
        <begin position="189"/>
        <end position="213"/>
    </location>
</feature>
<comment type="subcellular location">
    <subcellularLocation>
        <location evidence="1">Membrane</location>
        <topology evidence="1">Multi-pass membrane protein</topology>
    </subcellularLocation>
</comment>
<dbReference type="EMBL" id="JAUCMV010000002">
    <property type="protein sequence ID" value="KAK0421399.1"/>
    <property type="molecule type" value="Genomic_DNA"/>
</dbReference>
<feature type="transmembrane region" description="Helical" evidence="5">
    <location>
        <begin position="241"/>
        <end position="263"/>
    </location>
</feature>